<dbReference type="GO" id="GO:0042273">
    <property type="term" value="P:ribosomal large subunit biogenesis"/>
    <property type="evidence" value="ECO:0007669"/>
    <property type="project" value="TreeGrafter"/>
</dbReference>
<feature type="region of interest" description="Disordered" evidence="4">
    <location>
        <begin position="192"/>
        <end position="220"/>
    </location>
</feature>
<feature type="compositionally biased region" description="Basic and acidic residues" evidence="4">
    <location>
        <begin position="712"/>
        <end position="738"/>
    </location>
</feature>
<feature type="compositionally biased region" description="Acidic residues" evidence="4">
    <location>
        <begin position="739"/>
        <end position="765"/>
    </location>
</feature>
<evidence type="ECO:0000313" key="5">
    <source>
        <dbReference type="EMBL" id="OJD20700.1"/>
    </source>
</evidence>
<dbReference type="GO" id="GO:0030691">
    <property type="term" value="C:Noc2p-Noc3p complex"/>
    <property type="evidence" value="ECO:0007669"/>
    <property type="project" value="TreeGrafter"/>
</dbReference>
<feature type="compositionally biased region" description="Basic and acidic residues" evidence="4">
    <location>
        <begin position="39"/>
        <end position="72"/>
    </location>
</feature>
<evidence type="ECO:0000256" key="2">
    <source>
        <dbReference type="ARBA" id="ARBA00005907"/>
    </source>
</evidence>
<feature type="compositionally biased region" description="Basic and acidic residues" evidence="4">
    <location>
        <begin position="148"/>
        <end position="157"/>
    </location>
</feature>
<sequence>MAGSAKKATKKFEKNHLRDTIERRKEFAKVKQRHRLKEKRQQNKQKDSEKEDERVQQNGDGRKPTSEREKNSFAEMNVDDFFAGGFDLPDAAPGKRLKSSKKKEVAPKIGKRKRTAEIEEQEADQESSAQSDNEEGSTAAESSDIGDMDAHMEQLEALKDKDPEFYKYLKENDSELLEFGDHGDLAEVDALSDAEEEEDAHPKKKKKAKAPEDVQDEDTSNTISLSMVKQWQKSMIGQHSMRATRQAVLAFKSAAYMNEADSKDRKYTISDADVYHQILLTALEYVPKVLNHHLPTKESAGGKIRISMDSKKFKTLTPLIKSHASSIHQLLTNLSDAAALKLTLASVEPMLPYLLPFRKLLKVVLKPVVGIWSDSASTEATRITAFLIVRRLMVIGDARIRSAVLKATYEGVVKGSRNTTVHTLPGVNLIKNSAAEIWGIDQNISYTTGFNFIRQLAMHLRSSVTHPSKDSYKTVYNWQYVHSLDFWSRVLSSHCDAIVEATAGKASPLRPLIYPVVQITLGAMRLIPTAQYFPLRFQLTRSLLRISRATGTYIPLAAALLEVLNSAEMRKPPKSSTLRPLDFATSIRAPKSYLRTRIYQDSVGAEVTELLSEFFILWAKNIAFPELSLPVIVMLKRWLKEVSSRTSGNKNTKVNQMIVLVVQKLEANSRWIEERRSKVTFSPRDRAEVEGFLKDVEWETTPLGAFVKTQRKQRDERVKLLERSRRDDQKKRAAKGDVDMADGADSEEGGGEGDVDMDGSSGEEE</sequence>
<evidence type="ECO:0000256" key="4">
    <source>
        <dbReference type="SAM" id="MobiDB-lite"/>
    </source>
</evidence>
<evidence type="ECO:0000313" key="6">
    <source>
        <dbReference type="Proteomes" id="UP000242791"/>
    </source>
</evidence>
<gene>
    <name evidence="5" type="ORF">ACJ73_07966</name>
</gene>
<dbReference type="Pfam" id="PF03715">
    <property type="entry name" value="Noc2"/>
    <property type="match status" value="1"/>
</dbReference>
<name>A0A1J9QXY1_9EURO</name>
<dbReference type="AlphaFoldDB" id="A0A1J9QXY1"/>
<dbReference type="GO" id="GO:0030690">
    <property type="term" value="C:Noc1p-Noc2p complex"/>
    <property type="evidence" value="ECO:0007669"/>
    <property type="project" value="TreeGrafter"/>
</dbReference>
<dbReference type="InterPro" id="IPR005343">
    <property type="entry name" value="Noc2"/>
</dbReference>
<organism evidence="5 6">
    <name type="scientific">Blastomyces percursus</name>
    <dbReference type="NCBI Taxonomy" id="1658174"/>
    <lineage>
        <taxon>Eukaryota</taxon>
        <taxon>Fungi</taxon>
        <taxon>Dikarya</taxon>
        <taxon>Ascomycota</taxon>
        <taxon>Pezizomycotina</taxon>
        <taxon>Eurotiomycetes</taxon>
        <taxon>Eurotiomycetidae</taxon>
        <taxon>Onygenales</taxon>
        <taxon>Ajellomycetaceae</taxon>
        <taxon>Blastomyces</taxon>
    </lineage>
</organism>
<dbReference type="OrthoDB" id="10266662at2759"/>
<evidence type="ECO:0008006" key="7">
    <source>
        <dbReference type="Google" id="ProtNLM"/>
    </source>
</evidence>
<comment type="subcellular location">
    <subcellularLocation>
        <location evidence="1">Nucleus</location>
    </subcellularLocation>
</comment>
<feature type="region of interest" description="Disordered" evidence="4">
    <location>
        <begin position="712"/>
        <end position="765"/>
    </location>
</feature>
<comment type="similarity">
    <text evidence="2">Belongs to the NOC2 family.</text>
</comment>
<feature type="compositionally biased region" description="Basic and acidic residues" evidence="4">
    <location>
        <begin position="10"/>
        <end position="29"/>
    </location>
</feature>
<feature type="region of interest" description="Disordered" evidence="4">
    <location>
        <begin position="1"/>
        <end position="157"/>
    </location>
</feature>
<keyword evidence="6" id="KW-1185">Reference proteome</keyword>
<evidence type="ECO:0000256" key="1">
    <source>
        <dbReference type="ARBA" id="ARBA00004123"/>
    </source>
</evidence>
<evidence type="ECO:0000256" key="3">
    <source>
        <dbReference type="ARBA" id="ARBA00023242"/>
    </source>
</evidence>
<dbReference type="GO" id="GO:0005730">
    <property type="term" value="C:nucleolus"/>
    <property type="evidence" value="ECO:0007669"/>
    <property type="project" value="TreeGrafter"/>
</dbReference>
<dbReference type="PANTHER" id="PTHR12687:SF4">
    <property type="entry name" value="NUCLEOLAR COMPLEX PROTEIN 2 HOMOLOG"/>
    <property type="match status" value="1"/>
</dbReference>
<protein>
    <recommendedName>
        <fullName evidence="7">Nucleolar complex protein 2</fullName>
    </recommendedName>
</protein>
<reference evidence="5 6" key="1">
    <citation type="submission" date="2015-08" db="EMBL/GenBank/DDBJ databases">
        <title>Emmonsia species relationships and genome sequence.</title>
        <authorList>
            <person name="Cuomo C.A."/>
            <person name="Schwartz I.S."/>
            <person name="Kenyon C."/>
            <person name="De Hoog G.S."/>
            <person name="Govender N.P."/>
            <person name="Botha A."/>
            <person name="Moreno L."/>
            <person name="De Vries M."/>
            <person name="Munoz J.F."/>
            <person name="Stielow J.B."/>
        </authorList>
    </citation>
    <scope>NUCLEOTIDE SEQUENCE [LARGE SCALE GENOMIC DNA]</scope>
    <source>
        <strain evidence="5 6">EI222</strain>
    </source>
</reference>
<proteinExistence type="inferred from homology"/>
<dbReference type="Proteomes" id="UP000242791">
    <property type="component" value="Unassembled WGS sequence"/>
</dbReference>
<dbReference type="EMBL" id="LGTZ01001745">
    <property type="protein sequence ID" value="OJD20700.1"/>
    <property type="molecule type" value="Genomic_DNA"/>
</dbReference>
<dbReference type="GO" id="GO:0005654">
    <property type="term" value="C:nucleoplasm"/>
    <property type="evidence" value="ECO:0007669"/>
    <property type="project" value="TreeGrafter"/>
</dbReference>
<comment type="caution">
    <text evidence="5">The sequence shown here is derived from an EMBL/GenBank/DDBJ whole genome shotgun (WGS) entry which is preliminary data.</text>
</comment>
<dbReference type="VEuPathDB" id="FungiDB:ACJ73_07966"/>
<accession>A0A1J9QXY1</accession>
<keyword evidence="3" id="KW-0539">Nucleus</keyword>
<dbReference type="PANTHER" id="PTHR12687">
    <property type="entry name" value="NUCLEOLAR COMPLEX 2 AND RAD4-RELATED"/>
    <property type="match status" value="1"/>
</dbReference>
<dbReference type="STRING" id="1658174.A0A1J9QXY1"/>